<sequence>MTGNSASVSVLALTGFLSGLGLLIATGTVRAQSTGTSGGPSRSDMPLHGQATAAMLPLADAPAISLAAGRDARFFDFDIPALPLDSALDRYAAQSRRPVLFRSELVTGRMSSAVQGRFLPEVALNQLLKGTGLVAERDEAGGGGGSAFVLMQADEHAAPAPYAGIDNLVSDRRYPGQVQSRIWQALCSTPRTAPGTYRALMRFQLSADGRIQGVRLLGSTGEPQRDVALMETLRAIQVPPPPLDMVQQPLTMLIAPGDHNGTLRCGRGAS</sequence>
<dbReference type="Gene3D" id="3.55.50.30">
    <property type="match status" value="1"/>
</dbReference>
<organism evidence="5 6">
    <name type="scientific">Cupriavidus basilensis</name>
    <dbReference type="NCBI Taxonomy" id="68895"/>
    <lineage>
        <taxon>Bacteria</taxon>
        <taxon>Pseudomonadati</taxon>
        <taxon>Pseudomonadota</taxon>
        <taxon>Betaproteobacteria</taxon>
        <taxon>Burkholderiales</taxon>
        <taxon>Burkholderiaceae</taxon>
        <taxon>Cupriavidus</taxon>
    </lineage>
</organism>
<proteinExistence type="predicted"/>
<dbReference type="InterPro" id="IPR011662">
    <property type="entry name" value="Secretin/TonB_short_N"/>
</dbReference>
<evidence type="ECO:0000313" key="6">
    <source>
        <dbReference type="Proteomes" id="UP000397656"/>
    </source>
</evidence>
<dbReference type="Pfam" id="PF13103">
    <property type="entry name" value="TonB_2"/>
    <property type="match status" value="1"/>
</dbReference>
<dbReference type="EMBL" id="CP062803">
    <property type="protein sequence ID" value="QOT78276.1"/>
    <property type="molecule type" value="Genomic_DNA"/>
</dbReference>
<dbReference type="GO" id="GO:0019867">
    <property type="term" value="C:outer membrane"/>
    <property type="evidence" value="ECO:0007669"/>
    <property type="project" value="InterPro"/>
</dbReference>
<reference evidence="5 6" key="1">
    <citation type="submission" date="2020-10" db="EMBL/GenBank/DDBJ databases">
        <title>Complete genome sequence of Cupriavidus basilensis CCUG 49340T.</title>
        <authorList>
            <person name="Salva-Serra F."/>
            <person name="Donoso R.A."/>
            <person name="Cho K.H."/>
            <person name="Yoo J.A."/>
            <person name="Lee K."/>
            <person name="Yoon S.-H."/>
            <person name="Perez-Pantoja D."/>
            <person name="Moore E.R.B."/>
        </authorList>
    </citation>
    <scope>NUCLEOTIDE SEQUENCE [LARGE SCALE GENOMIC DNA]</scope>
    <source>
        <strain evidence="6">CCUG 49340</strain>
    </source>
</reference>
<dbReference type="SMART" id="SM00965">
    <property type="entry name" value="STN"/>
    <property type="match status" value="1"/>
</dbReference>
<keyword evidence="1" id="KW-0813">Transport</keyword>
<dbReference type="RefSeq" id="WP_150983407.1">
    <property type="nucleotide sequence ID" value="NZ_CP062803.1"/>
</dbReference>
<evidence type="ECO:0000259" key="4">
    <source>
        <dbReference type="SMART" id="SM00965"/>
    </source>
</evidence>
<feature type="domain" description="Secretin/TonB short N-terminal" evidence="4">
    <location>
        <begin position="97"/>
        <end position="153"/>
    </location>
</feature>
<dbReference type="AlphaFoldDB" id="A0A643G328"/>
<keyword evidence="2" id="KW-0472">Membrane</keyword>
<protein>
    <submittedName>
        <fullName evidence="5">TonB C-terminal domain-containing protein</fullName>
    </submittedName>
</protein>
<accession>A0A643G328</accession>
<evidence type="ECO:0000313" key="5">
    <source>
        <dbReference type="EMBL" id="QOT78276.1"/>
    </source>
</evidence>
<dbReference type="Gene3D" id="3.30.1150.10">
    <property type="match status" value="1"/>
</dbReference>
<gene>
    <name evidence="5" type="ORF">F7R26_009845</name>
</gene>
<name>A0A643G328_9BURK</name>
<dbReference type="Proteomes" id="UP000397656">
    <property type="component" value="Chromosome 1"/>
</dbReference>
<dbReference type="GeneID" id="98401204"/>
<evidence type="ECO:0000256" key="3">
    <source>
        <dbReference type="ARBA" id="ARBA00023237"/>
    </source>
</evidence>
<dbReference type="SUPFAM" id="SSF74653">
    <property type="entry name" value="TolA/TonB C-terminal domain"/>
    <property type="match status" value="1"/>
</dbReference>
<evidence type="ECO:0000256" key="2">
    <source>
        <dbReference type="ARBA" id="ARBA00023136"/>
    </source>
</evidence>
<keyword evidence="3" id="KW-0998">Cell outer membrane</keyword>
<evidence type="ECO:0000256" key="1">
    <source>
        <dbReference type="ARBA" id="ARBA00022448"/>
    </source>
</evidence>